<reference evidence="3" key="1">
    <citation type="journal article" date="2011" name="Nat. Genet.">
        <title>The Arabidopsis lyrata genome sequence and the basis of rapid genome size change.</title>
        <authorList>
            <person name="Hu T.T."/>
            <person name="Pattyn P."/>
            <person name="Bakker E.G."/>
            <person name="Cao J."/>
            <person name="Cheng J.-F."/>
            <person name="Clark R.M."/>
            <person name="Fahlgren N."/>
            <person name="Fawcett J.A."/>
            <person name="Grimwood J."/>
            <person name="Gundlach H."/>
            <person name="Haberer G."/>
            <person name="Hollister J.D."/>
            <person name="Ossowski S."/>
            <person name="Ottilar R.P."/>
            <person name="Salamov A.A."/>
            <person name="Schneeberger K."/>
            <person name="Spannagl M."/>
            <person name="Wang X."/>
            <person name="Yang L."/>
            <person name="Nasrallah M.E."/>
            <person name="Bergelson J."/>
            <person name="Carrington J.C."/>
            <person name="Gaut B.S."/>
            <person name="Schmutz J."/>
            <person name="Mayer K.F.X."/>
            <person name="Van de Peer Y."/>
            <person name="Grigoriev I.V."/>
            <person name="Nordborg M."/>
            <person name="Weigel D."/>
            <person name="Guo Y.-L."/>
        </authorList>
    </citation>
    <scope>NUCLEOTIDE SEQUENCE [LARGE SCALE GENOMIC DNA]</scope>
    <source>
        <strain evidence="3">cv. MN47</strain>
    </source>
</reference>
<dbReference type="EMBL" id="GL348714">
    <property type="protein sequence ID" value="EFH64675.1"/>
    <property type="molecule type" value="Genomic_DNA"/>
</dbReference>
<dbReference type="OrthoDB" id="1939383at2759"/>
<evidence type="ECO:0000313" key="3">
    <source>
        <dbReference type="Proteomes" id="UP000008694"/>
    </source>
</evidence>
<feature type="region of interest" description="Disordered" evidence="1">
    <location>
        <begin position="1"/>
        <end position="29"/>
    </location>
</feature>
<dbReference type="Proteomes" id="UP000008694">
    <property type="component" value="Unassembled WGS sequence"/>
</dbReference>
<dbReference type="AlphaFoldDB" id="D7KSB4"/>
<gene>
    <name evidence="2" type="ORF">ARALYDRAFT_894118</name>
</gene>
<feature type="compositionally biased region" description="Acidic residues" evidence="1">
    <location>
        <begin position="12"/>
        <end position="23"/>
    </location>
</feature>
<dbReference type="HOGENOM" id="CLU_2999162_0_0_1"/>
<dbReference type="KEGG" id="aly:9324479"/>
<organism evidence="3">
    <name type="scientific">Arabidopsis lyrata subsp. lyrata</name>
    <name type="common">Lyre-leaved rock-cress</name>
    <dbReference type="NCBI Taxonomy" id="81972"/>
    <lineage>
        <taxon>Eukaryota</taxon>
        <taxon>Viridiplantae</taxon>
        <taxon>Streptophyta</taxon>
        <taxon>Embryophyta</taxon>
        <taxon>Tracheophyta</taxon>
        <taxon>Spermatophyta</taxon>
        <taxon>Magnoliopsida</taxon>
        <taxon>eudicotyledons</taxon>
        <taxon>Gunneridae</taxon>
        <taxon>Pentapetalae</taxon>
        <taxon>rosids</taxon>
        <taxon>malvids</taxon>
        <taxon>Brassicales</taxon>
        <taxon>Brassicaceae</taxon>
        <taxon>Camelineae</taxon>
        <taxon>Arabidopsis</taxon>
    </lineage>
</organism>
<proteinExistence type="predicted"/>
<sequence length="57" mass="6619">MSVLESEMNDVPIDEEPDDENLEDQTARNDFNIEQAVIEFIDEPCIRHDVIPDSDRD</sequence>
<name>D7KSB4_ARALL</name>
<dbReference type="Gramene" id="scaffold_201192.1">
    <property type="protein sequence ID" value="scaffold_201192.1"/>
    <property type="gene ID" value="scaffold_201192.1"/>
</dbReference>
<evidence type="ECO:0000313" key="2">
    <source>
        <dbReference type="EMBL" id="EFH64675.1"/>
    </source>
</evidence>
<keyword evidence="3" id="KW-1185">Reference proteome</keyword>
<evidence type="ECO:0000256" key="1">
    <source>
        <dbReference type="SAM" id="MobiDB-lite"/>
    </source>
</evidence>
<protein>
    <submittedName>
        <fullName evidence="2">Predicted protein</fullName>
    </submittedName>
</protein>
<accession>D7KSB4</accession>